<organism evidence="2 3">
    <name type="scientific">Albula glossodonta</name>
    <name type="common">roundjaw bonefish</name>
    <dbReference type="NCBI Taxonomy" id="121402"/>
    <lineage>
        <taxon>Eukaryota</taxon>
        <taxon>Metazoa</taxon>
        <taxon>Chordata</taxon>
        <taxon>Craniata</taxon>
        <taxon>Vertebrata</taxon>
        <taxon>Euteleostomi</taxon>
        <taxon>Actinopterygii</taxon>
        <taxon>Neopterygii</taxon>
        <taxon>Teleostei</taxon>
        <taxon>Albuliformes</taxon>
        <taxon>Albulidae</taxon>
        <taxon>Albula</taxon>
    </lineage>
</organism>
<dbReference type="GO" id="GO:0043123">
    <property type="term" value="P:positive regulation of canonical NF-kappaB signal transduction"/>
    <property type="evidence" value="ECO:0007669"/>
    <property type="project" value="TreeGrafter"/>
</dbReference>
<dbReference type="GO" id="GO:0015629">
    <property type="term" value="C:actin cytoskeleton"/>
    <property type="evidence" value="ECO:0007669"/>
    <property type="project" value="TreeGrafter"/>
</dbReference>
<dbReference type="GO" id="GO:0016020">
    <property type="term" value="C:membrane"/>
    <property type="evidence" value="ECO:0007669"/>
    <property type="project" value="TreeGrafter"/>
</dbReference>
<dbReference type="PANTHER" id="PTHR13944:SF18">
    <property type="entry name" value="A-KINASE ANCHOR PROTEIN 13"/>
    <property type="match status" value="1"/>
</dbReference>
<feature type="region of interest" description="Disordered" evidence="1">
    <location>
        <begin position="1"/>
        <end position="109"/>
    </location>
</feature>
<gene>
    <name evidence="2" type="ORF">JZ751_020755</name>
</gene>
<dbReference type="EMBL" id="JAFBMS010000005">
    <property type="protein sequence ID" value="KAG9352342.1"/>
    <property type="molecule type" value="Genomic_DNA"/>
</dbReference>
<proteinExistence type="predicted"/>
<keyword evidence="3" id="KW-1185">Reference proteome</keyword>
<dbReference type="PANTHER" id="PTHR13944">
    <property type="entry name" value="AGAP007712-PA"/>
    <property type="match status" value="1"/>
</dbReference>
<dbReference type="GO" id="GO:0005078">
    <property type="term" value="F:MAP-kinase scaffold activity"/>
    <property type="evidence" value="ECO:0007669"/>
    <property type="project" value="TreeGrafter"/>
</dbReference>
<protein>
    <submittedName>
        <fullName evidence="2">Uncharacterized protein</fullName>
    </submittedName>
</protein>
<comment type="caution">
    <text evidence="2">The sequence shown here is derived from an EMBL/GenBank/DDBJ whole genome shotgun (WGS) entry which is preliminary data.</text>
</comment>
<accession>A0A8T2PN25</accession>
<evidence type="ECO:0000256" key="1">
    <source>
        <dbReference type="SAM" id="MobiDB-lite"/>
    </source>
</evidence>
<name>A0A8T2PN25_9TELE</name>
<feature type="compositionally biased region" description="Polar residues" evidence="1">
    <location>
        <begin position="1"/>
        <end position="20"/>
    </location>
</feature>
<evidence type="ECO:0000313" key="2">
    <source>
        <dbReference type="EMBL" id="KAG9352342.1"/>
    </source>
</evidence>
<feature type="non-terminal residue" evidence="2">
    <location>
        <position position="1"/>
    </location>
</feature>
<feature type="region of interest" description="Disordered" evidence="1">
    <location>
        <begin position="126"/>
        <end position="154"/>
    </location>
</feature>
<dbReference type="GO" id="GO:0071875">
    <property type="term" value="P:adrenergic receptor signaling pathway"/>
    <property type="evidence" value="ECO:0007669"/>
    <property type="project" value="TreeGrafter"/>
</dbReference>
<dbReference type="Proteomes" id="UP000824540">
    <property type="component" value="Unassembled WGS sequence"/>
</dbReference>
<dbReference type="InterPro" id="IPR051632">
    <property type="entry name" value="Rho_GEF"/>
</dbReference>
<feature type="compositionally biased region" description="Basic and acidic residues" evidence="1">
    <location>
        <begin position="79"/>
        <end position="89"/>
    </location>
</feature>
<feature type="non-terminal residue" evidence="2">
    <location>
        <position position="188"/>
    </location>
</feature>
<feature type="compositionally biased region" description="Low complexity" evidence="1">
    <location>
        <begin position="48"/>
        <end position="66"/>
    </location>
</feature>
<reference evidence="2" key="1">
    <citation type="thesis" date="2021" institute="BYU ScholarsArchive" country="Provo, UT, USA">
        <title>Applications of and Algorithms for Genome Assembly and Genomic Analyses with an Emphasis on Marine Teleosts.</title>
        <authorList>
            <person name="Pickett B.D."/>
        </authorList>
    </citation>
    <scope>NUCLEOTIDE SEQUENCE</scope>
    <source>
        <strain evidence="2">HI-2016</strain>
    </source>
</reference>
<dbReference type="AlphaFoldDB" id="A0A8T2PN25"/>
<sequence length="188" mass="20330">PESPLCQTPGSSVSTTQLDSVSDADGFFSTDTGEDSVFRKTEDTVTGDSTSEVSVSCSSTDDTASVGPPSSTPDSCADGNRRWSSEEARQPGAATGGEAEEEKDRLTEVPVRSAILRPSIRSLSPFRRHSWGPGKNQGGEAEMNQRSSLRSLGDGKSTFHRRRYCTDIPQFLYFLFLCQTVIIIGRPL</sequence>
<dbReference type="GO" id="GO:0035023">
    <property type="term" value="P:regulation of Rho protein signal transduction"/>
    <property type="evidence" value="ECO:0007669"/>
    <property type="project" value="TreeGrafter"/>
</dbReference>
<evidence type="ECO:0000313" key="3">
    <source>
        <dbReference type="Proteomes" id="UP000824540"/>
    </source>
</evidence>
<dbReference type="OrthoDB" id="9950870at2759"/>